<dbReference type="SUPFAM" id="SSF50475">
    <property type="entry name" value="FMN-binding split barrel"/>
    <property type="match status" value="1"/>
</dbReference>
<dbReference type="InterPro" id="IPR052917">
    <property type="entry name" value="Stress-Dev_Protein"/>
</dbReference>
<evidence type="ECO:0000313" key="2">
    <source>
        <dbReference type="EMBL" id="SEN22625.1"/>
    </source>
</evidence>
<reference evidence="2 3" key="1">
    <citation type="submission" date="2016-10" db="EMBL/GenBank/DDBJ databases">
        <authorList>
            <person name="de Groot N.N."/>
        </authorList>
    </citation>
    <scope>NUCLEOTIDE SEQUENCE [LARGE SCALE GENOMIC DNA]</scope>
    <source>
        <strain evidence="2 3">Nl18</strain>
    </source>
</reference>
<dbReference type="InterPro" id="IPR012349">
    <property type="entry name" value="Split_barrel_FMN-bd"/>
</dbReference>
<name>A0A1H8ET15_9PROT</name>
<dbReference type="InterPro" id="IPR038725">
    <property type="entry name" value="YdaG_split_barrel_FMN-bd"/>
</dbReference>
<dbReference type="Gene3D" id="2.30.110.10">
    <property type="entry name" value="Electron Transport, Fmn-binding Protein, Chain A"/>
    <property type="match status" value="1"/>
</dbReference>
<organism evidence="2 3">
    <name type="scientific">Nitrosospira multiformis</name>
    <dbReference type="NCBI Taxonomy" id="1231"/>
    <lineage>
        <taxon>Bacteria</taxon>
        <taxon>Pseudomonadati</taxon>
        <taxon>Pseudomonadota</taxon>
        <taxon>Betaproteobacteria</taxon>
        <taxon>Nitrosomonadales</taxon>
        <taxon>Nitrosomonadaceae</taxon>
        <taxon>Nitrosospira</taxon>
    </lineage>
</organism>
<dbReference type="EMBL" id="FOCT01000003">
    <property type="protein sequence ID" value="SEN22625.1"/>
    <property type="molecule type" value="Genomic_DNA"/>
</dbReference>
<proteinExistence type="predicted"/>
<dbReference type="PANTHER" id="PTHR34818:SF1">
    <property type="entry name" value="PROTEIN BLI-3"/>
    <property type="match status" value="1"/>
</dbReference>
<gene>
    <name evidence="2" type="ORF">SAMN05216404_103140</name>
</gene>
<dbReference type="AlphaFoldDB" id="A0A1H8ET15"/>
<dbReference type="Pfam" id="PF16242">
    <property type="entry name" value="Pyrid_ox_like"/>
    <property type="match status" value="1"/>
</dbReference>
<dbReference type="Proteomes" id="UP000183898">
    <property type="component" value="Unassembled WGS sequence"/>
</dbReference>
<evidence type="ECO:0000313" key="3">
    <source>
        <dbReference type="Proteomes" id="UP000183898"/>
    </source>
</evidence>
<feature type="domain" description="General stress protein FMN-binding split barrel" evidence="1">
    <location>
        <begin position="11"/>
        <end position="155"/>
    </location>
</feature>
<sequence>MEIDEQHNAALAKVAEMVGDAKFAMLTTKEKDGTLRSRPMATMQLDSEGNLWFFTSLSSPKIEEAQPDQQVNLSYARTDKYDYLSISGPAELVHDKEKMQTLWSPWLKPWFPKGLDDPDLALLKVSIIAVEYWDAPDNATARAYGLVKALVTGDTDALGEHRKLDVNEE</sequence>
<dbReference type="RefSeq" id="WP_074744805.1">
    <property type="nucleotide sequence ID" value="NZ_FOCT01000003.1"/>
</dbReference>
<evidence type="ECO:0000259" key="1">
    <source>
        <dbReference type="Pfam" id="PF16242"/>
    </source>
</evidence>
<protein>
    <submittedName>
        <fullName evidence="2">General stress protein 26</fullName>
    </submittedName>
</protein>
<accession>A0A1H8ET15</accession>
<dbReference type="PANTHER" id="PTHR34818">
    <property type="entry name" value="PROTEIN BLI-3"/>
    <property type="match status" value="1"/>
</dbReference>